<evidence type="ECO:0000256" key="1">
    <source>
        <dbReference type="ARBA" id="ARBA00007257"/>
    </source>
</evidence>
<dbReference type="PANTHER" id="PTHR36108:SF13">
    <property type="entry name" value="COLOSSIN-B-RELATED"/>
    <property type="match status" value="1"/>
</dbReference>
<dbReference type="Pfam" id="PF16555">
    <property type="entry name" value="GramPos_pilinD1"/>
    <property type="match status" value="1"/>
</dbReference>
<dbReference type="Gene3D" id="2.60.40.10">
    <property type="entry name" value="Immunoglobulins"/>
    <property type="match status" value="3"/>
</dbReference>
<keyword evidence="4" id="KW-0812">Transmembrane</keyword>
<feature type="domain" description="SpaA-like prealbumin fold" evidence="6">
    <location>
        <begin position="250"/>
        <end position="311"/>
    </location>
</feature>
<dbReference type="STRING" id="319653.SAMN04487973_10140"/>
<feature type="domain" description="SpaA-like prealbumin fold" evidence="6">
    <location>
        <begin position="347"/>
        <end position="457"/>
    </location>
</feature>
<dbReference type="OrthoDB" id="2249722at2"/>
<dbReference type="SUPFAM" id="SSF49478">
    <property type="entry name" value="Cna protein B-type domain"/>
    <property type="match status" value="1"/>
</dbReference>
<feature type="transmembrane region" description="Helical" evidence="4">
    <location>
        <begin position="467"/>
        <end position="488"/>
    </location>
</feature>
<dbReference type="InterPro" id="IPR013783">
    <property type="entry name" value="Ig-like_fold"/>
</dbReference>
<evidence type="ECO:0000313" key="7">
    <source>
        <dbReference type="EMBL" id="KRN83658.1"/>
    </source>
</evidence>
<proteinExistence type="inferred from homology"/>
<feature type="domain" description="Gram-positive pilin subunit D1 N-terminal" evidence="5">
    <location>
        <begin position="42"/>
        <end position="225"/>
    </location>
</feature>
<dbReference type="EMBL" id="JQBY01000001">
    <property type="protein sequence ID" value="KRN83658.1"/>
    <property type="molecule type" value="Genomic_DNA"/>
</dbReference>
<dbReference type="PANTHER" id="PTHR36108">
    <property type="entry name" value="COLOSSIN-B-RELATED"/>
    <property type="match status" value="1"/>
</dbReference>
<dbReference type="InterPro" id="IPR041033">
    <property type="entry name" value="SpaA_PFL_dom_1"/>
</dbReference>
<comment type="caution">
    <text evidence="7">The sequence shown here is derived from an EMBL/GenBank/DDBJ whole genome shotgun (WGS) entry which is preliminary data.</text>
</comment>
<protein>
    <submittedName>
        <fullName evidence="8">LPXTG-motif cell wall anchor domain-containing protein</fullName>
    </submittedName>
</protein>
<dbReference type="InterPro" id="IPR032364">
    <property type="entry name" value="GramPos_pilinD1_N"/>
</dbReference>
<dbReference type="NCBIfam" id="TIGR01167">
    <property type="entry name" value="LPXTG_anchor"/>
    <property type="match status" value="1"/>
</dbReference>
<dbReference type="EMBL" id="FOGK01000001">
    <property type="protein sequence ID" value="SER00850.1"/>
    <property type="molecule type" value="Genomic_DNA"/>
</dbReference>
<dbReference type="Proteomes" id="UP000051749">
    <property type="component" value="Unassembled WGS sequence"/>
</dbReference>
<evidence type="ECO:0000256" key="3">
    <source>
        <dbReference type="ARBA" id="ARBA00022729"/>
    </source>
</evidence>
<organism evidence="7 9">
    <name type="scientific">Pediococcus ethanolidurans</name>
    <dbReference type="NCBI Taxonomy" id="319653"/>
    <lineage>
        <taxon>Bacteria</taxon>
        <taxon>Bacillati</taxon>
        <taxon>Bacillota</taxon>
        <taxon>Bacilli</taxon>
        <taxon>Lactobacillales</taxon>
        <taxon>Lactobacillaceae</taxon>
        <taxon>Pediococcus</taxon>
    </lineage>
</organism>
<keyword evidence="4" id="KW-1133">Transmembrane helix</keyword>
<dbReference type="AlphaFoldDB" id="A0A0R2KAG2"/>
<keyword evidence="3" id="KW-0732">Signal</keyword>
<dbReference type="GeneID" id="76042609"/>
<accession>A0A0R2KAG2</accession>
<reference evidence="7 9" key="1">
    <citation type="journal article" date="2015" name="Genome Announc.">
        <title>Expanding the biotechnology potential of lactobacilli through comparative genomics of 213 strains and associated genera.</title>
        <authorList>
            <person name="Sun Z."/>
            <person name="Harris H.M."/>
            <person name="McCann A."/>
            <person name="Guo C."/>
            <person name="Argimon S."/>
            <person name="Zhang W."/>
            <person name="Yang X."/>
            <person name="Jeffery I.B."/>
            <person name="Cooney J.C."/>
            <person name="Kagawa T.F."/>
            <person name="Liu W."/>
            <person name="Song Y."/>
            <person name="Salvetti E."/>
            <person name="Wrobel A."/>
            <person name="Rasinkangas P."/>
            <person name="Parkhill J."/>
            <person name="Rea M.C."/>
            <person name="O'Sullivan O."/>
            <person name="Ritari J."/>
            <person name="Douillard F.P."/>
            <person name="Paul Ross R."/>
            <person name="Yang R."/>
            <person name="Briner A.E."/>
            <person name="Felis G.E."/>
            <person name="de Vos W.M."/>
            <person name="Barrangou R."/>
            <person name="Klaenhammer T.R."/>
            <person name="Caufield P.W."/>
            <person name="Cui Y."/>
            <person name="Zhang H."/>
            <person name="O'Toole P.W."/>
        </authorList>
    </citation>
    <scope>NUCLEOTIDE SEQUENCE [LARGE SCALE GENOMIC DNA]</scope>
    <source>
        <strain evidence="7 9">DSM 22301</strain>
    </source>
</reference>
<dbReference type="Proteomes" id="UP000182818">
    <property type="component" value="Unassembled WGS sequence"/>
</dbReference>
<keyword evidence="10" id="KW-1185">Reference proteome</keyword>
<evidence type="ECO:0000313" key="8">
    <source>
        <dbReference type="EMBL" id="SER00850.1"/>
    </source>
</evidence>
<evidence type="ECO:0000259" key="6">
    <source>
        <dbReference type="Pfam" id="PF17802"/>
    </source>
</evidence>
<gene>
    <name evidence="7" type="ORF">IV87_GL000127</name>
    <name evidence="8" type="ORF">SAMN04487973_10140</name>
</gene>
<evidence type="ECO:0000313" key="10">
    <source>
        <dbReference type="Proteomes" id="UP000182818"/>
    </source>
</evidence>
<feature type="transmembrane region" description="Helical" evidence="4">
    <location>
        <begin position="12"/>
        <end position="32"/>
    </location>
</feature>
<dbReference type="RefSeq" id="WP_057804969.1">
    <property type="nucleotide sequence ID" value="NZ_BJYP01000001.1"/>
</dbReference>
<dbReference type="PATRIC" id="fig|319653.3.peg.129"/>
<evidence type="ECO:0000259" key="5">
    <source>
        <dbReference type="Pfam" id="PF16555"/>
    </source>
</evidence>
<evidence type="ECO:0000256" key="2">
    <source>
        <dbReference type="ARBA" id="ARBA00022525"/>
    </source>
</evidence>
<keyword evidence="4" id="KW-0472">Membrane</keyword>
<evidence type="ECO:0000313" key="9">
    <source>
        <dbReference type="Proteomes" id="UP000051749"/>
    </source>
</evidence>
<comment type="similarity">
    <text evidence="1">Belongs to the serine-aspartate repeat-containing protein (SDr) family.</text>
</comment>
<dbReference type="Pfam" id="PF17802">
    <property type="entry name" value="SpaA"/>
    <property type="match status" value="2"/>
</dbReference>
<reference evidence="8 10" key="2">
    <citation type="submission" date="2016-10" db="EMBL/GenBank/DDBJ databases">
        <authorList>
            <person name="Varghese N."/>
            <person name="Submissions S."/>
        </authorList>
    </citation>
    <scope>NUCLEOTIDE SEQUENCE [LARGE SCALE GENOMIC DNA]</scope>
    <source>
        <strain evidence="8 10">CGMCC 1.3889</strain>
    </source>
</reference>
<keyword evidence="2" id="KW-0964">Secreted</keyword>
<evidence type="ECO:0000256" key="4">
    <source>
        <dbReference type="SAM" id="Phobius"/>
    </source>
</evidence>
<sequence>MIATKKGFFKKIGAGLMVMAAMAPIALGMTSMKSVSADTKTEDKFTISLHKMIKNSDTAEDIESDGTDKGPINGYENYDKSKDGNVEFSIFNVEEAFEKWKGAQDEPYNDDGAAFNAFQQELISKFSKDDNGNDLTVDQILEAQKTYLASNELTALQTINTDTEGWSGNTFNFSKEGITNSGKYLILETDADSTQVSSISAPLIFSLPLKGHTNSSKIHLYAKNTVPKTDPELEKKMQSPEDFEDFVTKAGVEFELTGPNGSVKQTTDANGNIDIKKLANGSYTLKETKTLEGYALLTGTVKFTVENGKISLDEGSAEWAVLSEEPNGSGNWVFKIKNYLKIGDKEFVKVDKDDDKLKLEGAEFVILRSNDPNATKEYAVLDTDDDNKFVRWTKEESEATTLTSAKETGLFKVTGMQYGTWYLQETKAPEGYGLRDDLIPFTIDGKSNQKTQKVTNTKYGLPSTGGMGIWLFVLIGAALMGGSGYYYYKSRKNKLAE</sequence>
<name>A0A0R2KAG2_9LACO</name>